<dbReference type="Gene3D" id="3.10.20.30">
    <property type="match status" value="1"/>
</dbReference>
<dbReference type="InterPro" id="IPR003749">
    <property type="entry name" value="ThiS/MoaD-like"/>
</dbReference>
<dbReference type="RefSeq" id="WP_015234559.1">
    <property type="nucleotide sequence ID" value="NC_019793.1"/>
</dbReference>
<evidence type="ECO:0000313" key="2">
    <source>
        <dbReference type="Proteomes" id="UP000010467"/>
    </source>
</evidence>
<evidence type="ECO:0000313" key="1">
    <source>
        <dbReference type="EMBL" id="AFZ66249.1"/>
    </source>
</evidence>
<dbReference type="eggNOG" id="COG0314">
    <property type="taxonomic scope" value="Bacteria"/>
</dbReference>
<reference evidence="2" key="1">
    <citation type="submission" date="2012-03" db="EMBL/GenBank/DDBJ databases">
        <title>Complete sequence of chromosome of Deinococcus peraridilitoris DSM 19664.</title>
        <authorList>
            <person name="Lucas S."/>
            <person name="Copeland A."/>
            <person name="Lapidus A."/>
            <person name="Glavina del Rio T."/>
            <person name="Dalin E."/>
            <person name="Tice H."/>
            <person name="Bruce D."/>
            <person name="Goodwin L."/>
            <person name="Pitluck S."/>
            <person name="Peters L."/>
            <person name="Mikhailova N."/>
            <person name="Lu M."/>
            <person name="Kyrpides N."/>
            <person name="Mavromatis K."/>
            <person name="Ivanova N."/>
            <person name="Brettin T."/>
            <person name="Detter J.C."/>
            <person name="Han C."/>
            <person name="Larimer F."/>
            <person name="Land M."/>
            <person name="Hauser L."/>
            <person name="Markowitz V."/>
            <person name="Cheng J.-F."/>
            <person name="Hugenholtz P."/>
            <person name="Woyke T."/>
            <person name="Wu D."/>
            <person name="Pukall R."/>
            <person name="Steenblock K."/>
            <person name="Brambilla E."/>
            <person name="Klenk H.-P."/>
            <person name="Eisen J.A."/>
        </authorList>
    </citation>
    <scope>NUCLEOTIDE SEQUENCE [LARGE SCALE GENOMIC DNA]</scope>
    <source>
        <strain evidence="2">DSM 19664 / LMG 22246 / CIP 109416 / KR-200</strain>
    </source>
</reference>
<dbReference type="GO" id="GO:0006777">
    <property type="term" value="P:Mo-molybdopterin cofactor biosynthetic process"/>
    <property type="evidence" value="ECO:0007669"/>
    <property type="project" value="InterPro"/>
</dbReference>
<dbReference type="Pfam" id="PF02391">
    <property type="entry name" value="MoaE"/>
    <property type="match status" value="1"/>
</dbReference>
<dbReference type="InterPro" id="IPR036563">
    <property type="entry name" value="MoaE_sf"/>
</dbReference>
<dbReference type="STRING" id="937777.Deipe_0662"/>
<gene>
    <name evidence="1" type="ordered locus">Deipe_0662</name>
</gene>
<dbReference type="InterPro" id="IPR016155">
    <property type="entry name" value="Mopterin_synth/thiamin_S_b"/>
</dbReference>
<dbReference type="CDD" id="cd00754">
    <property type="entry name" value="Ubl_MoaD"/>
    <property type="match status" value="1"/>
</dbReference>
<dbReference type="OrthoDB" id="9803224at2"/>
<dbReference type="NCBIfam" id="TIGR01682">
    <property type="entry name" value="moaD"/>
    <property type="match status" value="1"/>
</dbReference>
<dbReference type="InterPro" id="IPR012675">
    <property type="entry name" value="Beta-grasp_dom_sf"/>
</dbReference>
<dbReference type="HOGENOM" id="CLU_069141_1_0_0"/>
<dbReference type="SUPFAM" id="SSF54690">
    <property type="entry name" value="Molybdopterin synthase subunit MoaE"/>
    <property type="match status" value="1"/>
</dbReference>
<dbReference type="Proteomes" id="UP000010467">
    <property type="component" value="Chromosome"/>
</dbReference>
<sequence length="228" mass="24227">MNVTVLFFARLKREAGTEQVHVELPPGSSARDLAAGVSEQHGVSLQGCMIAVNEQYATPDTLLRDGDEVAFLPPVAGGSGEGQGEADTCLLTDAPLSLGEAQDFVTRPQWGAQAFFVGTVRSPNQGVDIAFIDYEAYPPMARRVLQDAANAARAKFALGGVYLAHRTGRLLPGEASIIIAVGSAHRRAALEGCDFLIEHLKVHIPVWKLEVGVNGERWVEGTAGAPTL</sequence>
<keyword evidence="2" id="KW-1185">Reference proteome</keyword>
<organism evidence="1 2">
    <name type="scientific">Deinococcus peraridilitoris (strain DSM 19664 / LMG 22246 / CIP 109416 / KR-200)</name>
    <dbReference type="NCBI Taxonomy" id="937777"/>
    <lineage>
        <taxon>Bacteria</taxon>
        <taxon>Thermotogati</taxon>
        <taxon>Deinococcota</taxon>
        <taxon>Deinococci</taxon>
        <taxon>Deinococcales</taxon>
        <taxon>Deinococcaceae</taxon>
        <taxon>Deinococcus</taxon>
    </lineage>
</organism>
<dbReference type="PANTHER" id="PTHR23404">
    <property type="entry name" value="MOLYBDOPTERIN SYNTHASE RELATED"/>
    <property type="match status" value="1"/>
</dbReference>
<proteinExistence type="predicted"/>
<dbReference type="InterPro" id="IPR003448">
    <property type="entry name" value="Mopterin_biosynth_MoaE"/>
</dbReference>
<dbReference type="AlphaFoldDB" id="K9ZYH0"/>
<dbReference type="Pfam" id="PF02597">
    <property type="entry name" value="ThiS"/>
    <property type="match status" value="1"/>
</dbReference>
<dbReference type="SUPFAM" id="SSF54285">
    <property type="entry name" value="MoaD/ThiS"/>
    <property type="match status" value="1"/>
</dbReference>
<dbReference type="Gene3D" id="3.90.1170.40">
    <property type="entry name" value="Molybdopterin biosynthesis MoaE subunit"/>
    <property type="match status" value="1"/>
</dbReference>
<name>K9ZYH0_DEIPD</name>
<dbReference type="KEGG" id="dpd:Deipe_0662"/>
<dbReference type="EMBL" id="CP003382">
    <property type="protein sequence ID" value="AFZ66249.1"/>
    <property type="molecule type" value="Genomic_DNA"/>
</dbReference>
<dbReference type="PATRIC" id="fig|937777.3.peg.666"/>
<accession>K9ZYH0</accession>
<protein>
    <submittedName>
        <fullName evidence="1">Molybdopterin converting factor, subunit 1</fullName>
    </submittedName>
</protein>
<dbReference type="eggNOG" id="COG1977">
    <property type="taxonomic scope" value="Bacteria"/>
</dbReference>
<dbReference type="CDD" id="cd00756">
    <property type="entry name" value="MoaE"/>
    <property type="match status" value="1"/>
</dbReference>